<dbReference type="GO" id="GO:0030435">
    <property type="term" value="P:sporulation resulting in formation of a cellular spore"/>
    <property type="evidence" value="ECO:0007669"/>
    <property type="project" value="InterPro"/>
</dbReference>
<dbReference type="Pfam" id="PF08486">
    <property type="entry name" value="SpoIID"/>
    <property type="match status" value="1"/>
</dbReference>
<organism evidence="2 3">
    <name type="scientific">Candidatus Fimimorpha faecalis</name>
    <dbReference type="NCBI Taxonomy" id="2840824"/>
    <lineage>
        <taxon>Bacteria</taxon>
        <taxon>Bacillati</taxon>
        <taxon>Bacillota</taxon>
        <taxon>Clostridia</taxon>
        <taxon>Eubacteriales</taxon>
        <taxon>Candidatus Fimimorpha</taxon>
    </lineage>
</organism>
<proteinExistence type="predicted"/>
<dbReference type="AlphaFoldDB" id="A0A9D1EEP3"/>
<dbReference type="NCBIfam" id="TIGR02669">
    <property type="entry name" value="SpoIID_LytB"/>
    <property type="match status" value="1"/>
</dbReference>
<name>A0A9D1EEP3_9FIRM</name>
<gene>
    <name evidence="2" type="ORF">IAC96_08130</name>
</gene>
<evidence type="ECO:0000259" key="1">
    <source>
        <dbReference type="Pfam" id="PF08486"/>
    </source>
</evidence>
<comment type="caution">
    <text evidence="2">The sequence shown here is derived from an EMBL/GenBank/DDBJ whole genome shotgun (WGS) entry which is preliminary data.</text>
</comment>
<feature type="domain" description="Sporulation stage II protein D amidase enhancer LytB N-terminal" evidence="1">
    <location>
        <begin position="46"/>
        <end position="137"/>
    </location>
</feature>
<dbReference type="InterPro" id="IPR013486">
    <property type="entry name" value="SpoIID/LytB"/>
</dbReference>
<dbReference type="Proteomes" id="UP000824201">
    <property type="component" value="Unassembled WGS sequence"/>
</dbReference>
<reference evidence="2" key="2">
    <citation type="journal article" date="2021" name="PeerJ">
        <title>Extensive microbial diversity within the chicken gut microbiome revealed by metagenomics and culture.</title>
        <authorList>
            <person name="Gilroy R."/>
            <person name="Ravi A."/>
            <person name="Getino M."/>
            <person name="Pursley I."/>
            <person name="Horton D.L."/>
            <person name="Alikhan N.F."/>
            <person name="Baker D."/>
            <person name="Gharbi K."/>
            <person name="Hall N."/>
            <person name="Watson M."/>
            <person name="Adriaenssens E.M."/>
            <person name="Foster-Nyarko E."/>
            <person name="Jarju S."/>
            <person name="Secka A."/>
            <person name="Antonio M."/>
            <person name="Oren A."/>
            <person name="Chaudhuri R.R."/>
            <person name="La Ragione R."/>
            <person name="Hildebrand F."/>
            <person name="Pallen M.J."/>
        </authorList>
    </citation>
    <scope>NUCLEOTIDE SEQUENCE</scope>
    <source>
        <strain evidence="2">ChiW13-3771</strain>
    </source>
</reference>
<sequence>MRIKPAAIVMAILLAILLPYAAVLVFGKRINSVDNKLDGIQIESQTEMVSAEDYVVRLVAAEIPVNYHIEALKAQAVIARTYLYQAIGESESFAESSLPEQGWTETKMQEEWGDHWKENKQKIQQAVKETESLVITFHGSLTQLLYHKVSSGTTRTDESGVCPYLKSKESSYDIQADGYLQMKTFTEQEFVQLLQAAYPDRAIPSNNLFATLQILAKDGSGYIEQMQIGGCEFQGLEIANALQMSSCCMSFEEFEGKLRVISRGIGHGYGMSQWGASRMGEEGKHWEEILKYYYDFETGLQIQTIADVQTM</sequence>
<reference evidence="2" key="1">
    <citation type="submission" date="2020-10" db="EMBL/GenBank/DDBJ databases">
        <authorList>
            <person name="Gilroy R."/>
        </authorList>
    </citation>
    <scope>NUCLEOTIDE SEQUENCE</scope>
    <source>
        <strain evidence="2">ChiW13-3771</strain>
    </source>
</reference>
<dbReference type="InterPro" id="IPR013693">
    <property type="entry name" value="SpoIID/LytB_N"/>
</dbReference>
<dbReference type="EMBL" id="DVHN01000102">
    <property type="protein sequence ID" value="HIR88899.1"/>
    <property type="molecule type" value="Genomic_DNA"/>
</dbReference>
<protein>
    <submittedName>
        <fullName evidence="2">SpoIID/LytB domain-containing protein</fullName>
    </submittedName>
</protein>
<accession>A0A9D1EEP3</accession>
<evidence type="ECO:0000313" key="3">
    <source>
        <dbReference type="Proteomes" id="UP000824201"/>
    </source>
</evidence>
<evidence type="ECO:0000313" key="2">
    <source>
        <dbReference type="EMBL" id="HIR88899.1"/>
    </source>
</evidence>